<keyword evidence="3" id="KW-1185">Reference proteome</keyword>
<keyword evidence="1" id="KW-0175">Coiled coil</keyword>
<sequence>MSSYYNRFLALFLKRNKTLSNDFFSPFLSQLTNNITNLKNIQEKNTTPNIITNNQNKQLNQRLQTLNNKHNTQTKQLQEKYHHILLNIYAQIEKLQTHKKKILQKYNSQQQKTQTLLTQELIYQKNKNNDKNLQLKEILQKELKEITKKNNHKETTLITNLNNKNNNINNLLIQIEKDKQKLELKNQKQNQESKQNFYTTDFNLNQKNTNLLKQLETTLNLQEKDKGKSICILEQIKTTKEQTYQKTITKTHKLYQNKLSINDKKLDTIKDAYQQEKTIIQAQIQTFFLQIRPFPFINIPILSNYQIETSKKALFYKQQKNCLSYQNQKSLWSQQYHLINLLHQQAINMWHLEHHKQNKYKHIYQQTLEKIYHLIHQKTNYLFSQKINGIKEQIKTVLNLHLQETAIFDNQKDYQETFFAYQKTLLALQRKQNNYQIDYHYHFFAKKQEFDLKTKSIALQLKLEKTKIQHYYLEQITTLKKEINNFQTQLTLNKIFQKDDFITFKLTQEKEKHLFLQDITLMQKDIYLLLQTQNIELLQTLNNLLNTYPSWQKESTLLEQTLQQIQLQINTFTSNYQTKTCLIEQIILDQIKTIIETNLFPIIQKQFNQTINLLQKKHQLNQTTLQNEINLNEQIIAFYDKQLTFLNQKIHTDKKKGIQGFFHKYKQKGTELYPLLYQIKTHKELYEKIIKNLTTKKDKATKKHQHILEKTTNKHQKKINKIKLKITKLLTLWHYLKPASKNIALTPLINFKISNKSFFNACQKTITNVIQDILFYNNYQKNIYQCLNTLLQEQIKKEQKLIQTTTNTTNTTKHLNKFFYNQNELIKNVINVSLEKTFKQNQISLLQEITKTVKSKEKSLTQTTNLMKEKLGLLNENLSDALINLNLSWQQTQKELRQKLSNLKKEALLNFEKKDKLFFEHKKIAIKQKNNQIFKHFTKQKEKISQSFTHKQKTNHKKITKIEKQIKKTKKNLLTKIKLTNFETKLKTIFLKWSFFWQKQKGKFKIKHHQKQITKKIKKTIALDKQIS</sequence>
<proteinExistence type="predicted"/>
<dbReference type="AlphaFoldDB" id="A0A4P6ME95"/>
<name>A0A4P6ME95_9MOLU</name>
<accession>A0A4P6ME95</accession>
<feature type="coiled-coil region" evidence="1">
    <location>
        <begin position="49"/>
        <end position="225"/>
    </location>
</feature>
<dbReference type="Proteomes" id="UP000289726">
    <property type="component" value="Chromosome"/>
</dbReference>
<protein>
    <submittedName>
        <fullName evidence="2">Uncharacterized protein</fullName>
    </submittedName>
</protein>
<reference evidence="2 3" key="1">
    <citation type="submission" date="2019-02" db="EMBL/GenBank/DDBJ databases">
        <title>Draft Genome Sequence of Maize Bushy Stunt-like Phytoplasma group 16SrI-B (Aster yellows) in South Africa.</title>
        <authorList>
            <person name="Coetzee B."/>
            <person name="Douglas-Smit N."/>
            <person name="Maree H.J."/>
            <person name="Burger J.T."/>
            <person name="Kruger K."/>
            <person name="Pietersen G."/>
        </authorList>
    </citation>
    <scope>NUCLEOTIDE SEQUENCE [LARGE SCALE GENOMIC DNA]</scope>
    <source>
        <strain evidence="2 3">De Villa</strain>
    </source>
</reference>
<evidence type="ECO:0000313" key="2">
    <source>
        <dbReference type="EMBL" id="QBF23961.1"/>
    </source>
</evidence>
<feature type="coiled-coil region" evidence="1">
    <location>
        <begin position="683"/>
        <end position="710"/>
    </location>
</feature>
<evidence type="ECO:0000313" key="3">
    <source>
        <dbReference type="Proteomes" id="UP000289726"/>
    </source>
</evidence>
<dbReference type="RefSeq" id="WP_130427788.1">
    <property type="nucleotide sequence ID" value="NZ_CP035949.1"/>
</dbReference>
<dbReference type="EMBL" id="CP035949">
    <property type="protein sequence ID" value="QBF23961.1"/>
    <property type="molecule type" value="Genomic_DNA"/>
</dbReference>
<gene>
    <name evidence="2" type="ORF">EXT02_02080</name>
</gene>
<evidence type="ECO:0000256" key="1">
    <source>
        <dbReference type="SAM" id="Coils"/>
    </source>
</evidence>
<organism evidence="2 3">
    <name type="scientific">'Catharanthus roseus' aster yellows phytoplasma</name>
    <dbReference type="NCBI Taxonomy" id="1193712"/>
    <lineage>
        <taxon>Bacteria</taxon>
        <taxon>Bacillati</taxon>
        <taxon>Mycoplasmatota</taxon>
        <taxon>Mollicutes</taxon>
        <taxon>Acholeplasmatales</taxon>
        <taxon>Acholeplasmataceae</taxon>
        <taxon>Candidatus Phytoplasma</taxon>
        <taxon>16SrI (Aster yellows group)</taxon>
    </lineage>
</organism>